<reference evidence="2 3" key="1">
    <citation type="journal article" date="2015" name="Genome Announc.">
        <title>Draft Genome Sequences of Marine Isolates of Thalassomonas viridans and Thalassomonas actiniarum.</title>
        <authorList>
            <person name="Olonade I."/>
            <person name="van Zyl L.J."/>
            <person name="Trindade M."/>
        </authorList>
    </citation>
    <scope>NUCLEOTIDE SEQUENCE [LARGE SCALE GENOMIC DNA]</scope>
    <source>
        <strain evidence="2 3">A5K-106</strain>
    </source>
</reference>
<dbReference type="Proteomes" id="UP000032568">
    <property type="component" value="Chromosome pTact"/>
</dbReference>
<dbReference type="RefSeq" id="WP_044831054.1">
    <property type="nucleotide sequence ID" value="NZ_CP059736.1"/>
</dbReference>
<proteinExistence type="predicted"/>
<name>A0AAF0C6F5_9GAMM</name>
<evidence type="ECO:0000313" key="3">
    <source>
        <dbReference type="Proteomes" id="UP000032568"/>
    </source>
</evidence>
<feature type="region of interest" description="Disordered" evidence="1">
    <location>
        <begin position="129"/>
        <end position="155"/>
    </location>
</feature>
<dbReference type="InterPro" id="IPR009929">
    <property type="entry name" value="T3SS_YscO"/>
</dbReference>
<feature type="compositionally biased region" description="Basic and acidic residues" evidence="1">
    <location>
        <begin position="129"/>
        <end position="149"/>
    </location>
</feature>
<gene>
    <name evidence="2" type="ORF">SG35_031100</name>
</gene>
<reference evidence="2 3" key="2">
    <citation type="journal article" date="2022" name="Mar. Drugs">
        <title>Bioassay-Guided Fractionation Leads to the Detection of Cholic Acid Generated by the Rare Thalassomonas sp.</title>
        <authorList>
            <person name="Pheiffer F."/>
            <person name="Schneider Y.K."/>
            <person name="Hansen E.H."/>
            <person name="Andersen J.H."/>
            <person name="Isaksson J."/>
            <person name="Busche T."/>
            <person name="R C."/>
            <person name="Kalinowski J."/>
            <person name="Zyl L.V."/>
            <person name="Trindade M."/>
        </authorList>
    </citation>
    <scope>NUCLEOTIDE SEQUENCE [LARGE SCALE GENOMIC DNA]</scope>
    <source>
        <strain evidence="2 3">A5K-106</strain>
    </source>
</reference>
<protein>
    <submittedName>
        <fullName evidence="2">YscO family type III secretion system apparatus protein</fullName>
    </submittedName>
</protein>
<keyword evidence="3" id="KW-1185">Reference proteome</keyword>
<dbReference type="Pfam" id="PF07321">
    <property type="entry name" value="YscO"/>
    <property type="match status" value="1"/>
</dbReference>
<evidence type="ECO:0000313" key="2">
    <source>
        <dbReference type="EMBL" id="WDE02206.1"/>
    </source>
</evidence>
<dbReference type="Gene3D" id="1.10.287.1700">
    <property type="match status" value="1"/>
</dbReference>
<sequence>MLEQIFTIKELRERKAASKVTECRRALKQHEQAVLDAKQKLKEYIQWRSQEEVRRFKSLMGQVSTYRKLELINQDISHLRLKDGDYQEVILKAEAALQQAQQALEQAKQAHVLAQRAVEKFNELRTQTQEKIEKEQQKKEELELEEFTKPRQSLA</sequence>
<evidence type="ECO:0000256" key="1">
    <source>
        <dbReference type="SAM" id="MobiDB-lite"/>
    </source>
</evidence>
<organism evidence="2 3">
    <name type="scientific">Thalassomonas actiniarum</name>
    <dbReference type="NCBI Taxonomy" id="485447"/>
    <lineage>
        <taxon>Bacteria</taxon>
        <taxon>Pseudomonadati</taxon>
        <taxon>Pseudomonadota</taxon>
        <taxon>Gammaproteobacteria</taxon>
        <taxon>Alteromonadales</taxon>
        <taxon>Colwelliaceae</taxon>
        <taxon>Thalassomonas</taxon>
    </lineage>
</organism>
<dbReference type="AlphaFoldDB" id="A0AAF0C6F5"/>
<dbReference type="EMBL" id="CP059736">
    <property type="protein sequence ID" value="WDE02206.1"/>
    <property type="molecule type" value="Genomic_DNA"/>
</dbReference>
<dbReference type="InterPro" id="IPR053716">
    <property type="entry name" value="Flag_assembly_chemotaxis_eff"/>
</dbReference>
<dbReference type="KEGG" id="tact:SG35_031100"/>
<accession>A0AAF0C6F5</accession>